<evidence type="ECO:0000313" key="6">
    <source>
        <dbReference type="Proteomes" id="UP000073492"/>
    </source>
</evidence>
<dbReference type="AlphaFoldDB" id="A0A139IU98"/>
<feature type="transmembrane region" description="Helical" evidence="3">
    <location>
        <begin position="311"/>
        <end position="330"/>
    </location>
</feature>
<sequence length="466" mass="49379">MLWYSQASVAMRQSASDLKDHTLRSATANDQNLGAIAETAAETGSGEPVIAAASAVLFVGVGYTNTHGVFQDHYHEVLFPLIAPEKLLVVGSVASSLYFILGALTGRFADLMGYRMSFLLGSALMIGAMFAASVSESYTQIFLSQGLMFGIGLALVYMPATSISRQYFGDQHGLANGIVVSGGALGGCILPYSVQVMLGRYALAATFRILAYLAAVILIPSILVLRPKARLSRSRKVVDLSLLKDQRFVWMLVGCTIAMAGFLPRYFLVPSSARARSVSSMYASWLLGIMNGLSIFGRIGIGCFADRYGKLTALSLSFLLCGLGHFAFWLPGITSTQDNPRAAIALLAIFVVYVGFFGSGFISLFPVVVADLFGSENLASKTGMLNTFVGLSTLAGPSAVYAIAGSGASLGWAFGISTAGLLMIVGGLVLPITKALLSKRLDWGVPGHQAGRRARSNGRADLIRTR</sequence>
<feature type="transmembrane region" description="Helical" evidence="3">
    <location>
        <begin position="173"/>
        <end position="194"/>
    </location>
</feature>
<evidence type="ECO:0000259" key="4">
    <source>
        <dbReference type="PROSITE" id="PS50850"/>
    </source>
</evidence>
<evidence type="ECO:0000313" key="5">
    <source>
        <dbReference type="EMBL" id="KXT18329.1"/>
    </source>
</evidence>
<keyword evidence="3" id="KW-0812">Transmembrane</keyword>
<feature type="transmembrane region" description="Helical" evidence="3">
    <location>
        <begin position="385"/>
        <end position="404"/>
    </location>
</feature>
<keyword evidence="3" id="KW-1133">Transmembrane helix</keyword>
<dbReference type="Gene3D" id="1.20.1250.20">
    <property type="entry name" value="MFS general substrate transporter like domains"/>
    <property type="match status" value="2"/>
</dbReference>
<evidence type="ECO:0000256" key="3">
    <source>
        <dbReference type="SAM" id="Phobius"/>
    </source>
</evidence>
<dbReference type="PROSITE" id="PS50850">
    <property type="entry name" value="MFS"/>
    <property type="match status" value="1"/>
</dbReference>
<dbReference type="SUPFAM" id="SSF103473">
    <property type="entry name" value="MFS general substrate transporter"/>
    <property type="match status" value="1"/>
</dbReference>
<dbReference type="GO" id="GO:0022857">
    <property type="term" value="F:transmembrane transporter activity"/>
    <property type="evidence" value="ECO:0007669"/>
    <property type="project" value="InterPro"/>
</dbReference>
<feature type="transmembrane region" description="Helical" evidence="3">
    <location>
        <begin position="410"/>
        <end position="430"/>
    </location>
</feature>
<keyword evidence="3" id="KW-0472">Membrane</keyword>
<feature type="domain" description="Major facilitator superfamily (MFS) profile" evidence="4">
    <location>
        <begin position="207"/>
        <end position="466"/>
    </location>
</feature>
<comment type="caution">
    <text evidence="5">The sequence shown here is derived from an EMBL/GenBank/DDBJ whole genome shotgun (WGS) entry which is preliminary data.</text>
</comment>
<dbReference type="InterPro" id="IPR050327">
    <property type="entry name" value="Proton-linked_MCT"/>
</dbReference>
<dbReference type="Proteomes" id="UP000073492">
    <property type="component" value="Unassembled WGS sequence"/>
</dbReference>
<feature type="transmembrane region" description="Helical" evidence="3">
    <location>
        <begin position="248"/>
        <end position="268"/>
    </location>
</feature>
<dbReference type="PANTHER" id="PTHR11360:SF284">
    <property type="entry name" value="EG:103B4.3 PROTEIN-RELATED"/>
    <property type="match status" value="1"/>
</dbReference>
<feature type="transmembrane region" description="Helical" evidence="3">
    <location>
        <begin position="141"/>
        <end position="161"/>
    </location>
</feature>
<comment type="similarity">
    <text evidence="2">Belongs to the major facilitator superfamily. Monocarboxylate porter (TC 2.A.1.13) family.</text>
</comment>
<dbReference type="Pfam" id="PF07690">
    <property type="entry name" value="MFS_1"/>
    <property type="match status" value="1"/>
</dbReference>
<protein>
    <recommendedName>
        <fullName evidence="4">Major facilitator superfamily (MFS) profile domain-containing protein</fullName>
    </recommendedName>
</protein>
<proteinExistence type="inferred from homology"/>
<dbReference type="InterPro" id="IPR020846">
    <property type="entry name" value="MFS_dom"/>
</dbReference>
<accession>A0A139IU98</accession>
<name>A0A139IU98_9PEZI</name>
<dbReference type="OrthoDB" id="6499973at2759"/>
<dbReference type="InterPro" id="IPR036259">
    <property type="entry name" value="MFS_trans_sf"/>
</dbReference>
<feature type="transmembrane region" description="Helical" evidence="3">
    <location>
        <begin position="280"/>
        <end position="299"/>
    </location>
</feature>
<feature type="transmembrane region" description="Helical" evidence="3">
    <location>
        <begin position="87"/>
        <end position="104"/>
    </location>
</feature>
<dbReference type="EMBL" id="LFZO01000008">
    <property type="protein sequence ID" value="KXT18329.1"/>
    <property type="molecule type" value="Genomic_DNA"/>
</dbReference>
<dbReference type="InterPro" id="IPR011701">
    <property type="entry name" value="MFS"/>
</dbReference>
<keyword evidence="6" id="KW-1185">Reference proteome</keyword>
<dbReference type="GO" id="GO:0016020">
    <property type="term" value="C:membrane"/>
    <property type="evidence" value="ECO:0007669"/>
    <property type="project" value="UniProtKB-SubCell"/>
</dbReference>
<feature type="transmembrane region" description="Helical" evidence="3">
    <location>
        <begin position="116"/>
        <end position="135"/>
    </location>
</feature>
<reference evidence="5 6" key="1">
    <citation type="submission" date="2015-07" db="EMBL/GenBank/DDBJ databases">
        <title>Comparative genomics of the Sigatoka disease complex on banana suggests a link between parallel evolutionary changes in Pseudocercospora fijiensis and Pseudocercospora eumusae and increased virulence on the banana host.</title>
        <authorList>
            <person name="Chang T.-C."/>
            <person name="Salvucci A."/>
            <person name="Crous P.W."/>
            <person name="Stergiopoulos I."/>
        </authorList>
    </citation>
    <scope>NUCLEOTIDE SEQUENCE [LARGE SCALE GENOMIC DNA]</scope>
    <source>
        <strain evidence="5 6">CBS 116634</strain>
    </source>
</reference>
<evidence type="ECO:0000256" key="2">
    <source>
        <dbReference type="ARBA" id="ARBA00006727"/>
    </source>
</evidence>
<gene>
    <name evidence="5" type="ORF">AC579_937</name>
</gene>
<comment type="subcellular location">
    <subcellularLocation>
        <location evidence="1">Membrane</location>
        <topology evidence="1">Multi-pass membrane protein</topology>
    </subcellularLocation>
</comment>
<evidence type="ECO:0000256" key="1">
    <source>
        <dbReference type="ARBA" id="ARBA00004141"/>
    </source>
</evidence>
<feature type="transmembrane region" description="Helical" evidence="3">
    <location>
        <begin position="206"/>
        <end position="227"/>
    </location>
</feature>
<dbReference type="PANTHER" id="PTHR11360">
    <property type="entry name" value="MONOCARBOXYLATE TRANSPORTER"/>
    <property type="match status" value="1"/>
</dbReference>
<organism evidence="5 6">
    <name type="scientific">Pseudocercospora musae</name>
    <dbReference type="NCBI Taxonomy" id="113226"/>
    <lineage>
        <taxon>Eukaryota</taxon>
        <taxon>Fungi</taxon>
        <taxon>Dikarya</taxon>
        <taxon>Ascomycota</taxon>
        <taxon>Pezizomycotina</taxon>
        <taxon>Dothideomycetes</taxon>
        <taxon>Dothideomycetidae</taxon>
        <taxon>Mycosphaerellales</taxon>
        <taxon>Mycosphaerellaceae</taxon>
        <taxon>Pseudocercospora</taxon>
    </lineage>
</organism>
<feature type="transmembrane region" description="Helical" evidence="3">
    <location>
        <begin position="342"/>
        <end position="373"/>
    </location>
</feature>